<reference evidence="10" key="1">
    <citation type="submission" date="2018-06" db="EMBL/GenBank/DDBJ databases">
        <authorList>
            <person name="Zhirakovskaya E."/>
        </authorList>
    </citation>
    <scope>NUCLEOTIDE SEQUENCE</scope>
</reference>
<evidence type="ECO:0000256" key="7">
    <source>
        <dbReference type="ARBA" id="ARBA00023315"/>
    </source>
</evidence>
<protein>
    <recommendedName>
        <fullName evidence="1">N(6)-L-threonylcarbamoyladenine synthase</fullName>
        <ecNumber evidence="1">2.3.1.234</ecNumber>
    </recommendedName>
</protein>
<dbReference type="PANTHER" id="PTHR11735:SF6">
    <property type="entry name" value="TRNA N6-ADENOSINE THREONYLCARBAMOYLTRANSFERASE, MITOCHONDRIAL"/>
    <property type="match status" value="1"/>
</dbReference>
<accession>A0A3B0UR27</accession>
<keyword evidence="3 10" id="KW-0808">Transferase</keyword>
<dbReference type="EMBL" id="UOEU01000078">
    <property type="protein sequence ID" value="VAW30703.1"/>
    <property type="molecule type" value="Genomic_DNA"/>
</dbReference>
<dbReference type="InterPro" id="IPR022450">
    <property type="entry name" value="TsaD"/>
</dbReference>
<dbReference type="GO" id="GO:0061711">
    <property type="term" value="F:tRNA N(6)-L-threonylcarbamoyladenine synthase activity"/>
    <property type="evidence" value="ECO:0007669"/>
    <property type="project" value="UniProtKB-EC"/>
</dbReference>
<dbReference type="GO" id="GO:0002949">
    <property type="term" value="P:tRNA threonylcarbamoyladenosine modification"/>
    <property type="evidence" value="ECO:0007669"/>
    <property type="project" value="InterPro"/>
</dbReference>
<comment type="catalytic activity">
    <reaction evidence="8">
        <text>L-threonylcarbamoyladenylate + adenosine(37) in tRNA = N(6)-L-threonylcarbamoyladenosine(37) in tRNA + AMP + H(+)</text>
        <dbReference type="Rhea" id="RHEA:37059"/>
        <dbReference type="Rhea" id="RHEA-COMP:10162"/>
        <dbReference type="Rhea" id="RHEA-COMP:10163"/>
        <dbReference type="ChEBI" id="CHEBI:15378"/>
        <dbReference type="ChEBI" id="CHEBI:73682"/>
        <dbReference type="ChEBI" id="CHEBI:74411"/>
        <dbReference type="ChEBI" id="CHEBI:74418"/>
        <dbReference type="ChEBI" id="CHEBI:456215"/>
        <dbReference type="EC" id="2.3.1.234"/>
    </reaction>
</comment>
<evidence type="ECO:0000256" key="3">
    <source>
        <dbReference type="ARBA" id="ARBA00022679"/>
    </source>
</evidence>
<evidence type="ECO:0000256" key="2">
    <source>
        <dbReference type="ARBA" id="ARBA00022490"/>
    </source>
</evidence>
<dbReference type="PRINTS" id="PR00789">
    <property type="entry name" value="OSIALOPTASE"/>
</dbReference>
<evidence type="ECO:0000259" key="9">
    <source>
        <dbReference type="Pfam" id="PF00814"/>
    </source>
</evidence>
<evidence type="ECO:0000256" key="8">
    <source>
        <dbReference type="ARBA" id="ARBA00048117"/>
    </source>
</evidence>
<dbReference type="PANTHER" id="PTHR11735">
    <property type="entry name" value="TRNA N6-ADENOSINE THREONYLCARBAMOYLTRANSFERASE"/>
    <property type="match status" value="1"/>
</dbReference>
<gene>
    <name evidence="10" type="ORF">MNBD_CHLOROFLEXI01-94</name>
</gene>
<dbReference type="SUPFAM" id="SSF53067">
    <property type="entry name" value="Actin-like ATPase domain"/>
    <property type="match status" value="1"/>
</dbReference>
<keyword evidence="2" id="KW-0963">Cytoplasm</keyword>
<evidence type="ECO:0000256" key="6">
    <source>
        <dbReference type="ARBA" id="ARBA00023004"/>
    </source>
</evidence>
<dbReference type="Pfam" id="PF00814">
    <property type="entry name" value="TsaD"/>
    <property type="match status" value="1"/>
</dbReference>
<dbReference type="CDD" id="cd24133">
    <property type="entry name" value="ASKHA_NBD_TsaD_bac"/>
    <property type="match status" value="1"/>
</dbReference>
<dbReference type="InterPro" id="IPR043129">
    <property type="entry name" value="ATPase_NBD"/>
</dbReference>
<dbReference type="NCBIfam" id="TIGR00329">
    <property type="entry name" value="gcp_kae1"/>
    <property type="match status" value="1"/>
</dbReference>
<dbReference type="FunFam" id="3.30.420.40:FF:000040">
    <property type="entry name" value="tRNA N6-adenosine threonylcarbamoyltransferase"/>
    <property type="match status" value="1"/>
</dbReference>
<sequence length="337" mass="36177">MASTMQSSRILAIETSCDETAASVVENGRTILSNIIASQVDLHAQFGGVFPEVASRKHVEVIHAVVQQALQEAHMGLDDMDCIAVTRGPGLVGSLLVGVNMAKGLALARNKPFLGINHIEGHIYSLWLTEHGDEIEFPILTLVVSGGHTELYLMTDHGRYQHLGGTLDDAAGEAFDKVGRLLGLPFPGGPAIDKLAPSGNPTAFKFPRAVMDDGYNFSFSGLKTAVSRQIKHFDKTKLPIEDLAASFQMAVVDALTAKTERAADAYGVTAVHLAGGVSANRALQQAMTERLTIPVWYPTPILCTDNAAMIGAAAHWHFVNGRRDHLNLDVIPSLQLI</sequence>
<dbReference type="HAMAP" id="MF_01445">
    <property type="entry name" value="TsaD"/>
    <property type="match status" value="1"/>
</dbReference>
<dbReference type="InterPro" id="IPR017861">
    <property type="entry name" value="KAE1/TsaD"/>
</dbReference>
<feature type="domain" description="Gcp-like" evidence="9">
    <location>
        <begin position="30"/>
        <end position="311"/>
    </location>
</feature>
<keyword evidence="5" id="KW-0479">Metal-binding</keyword>
<keyword evidence="7 10" id="KW-0012">Acyltransferase</keyword>
<evidence type="ECO:0000313" key="10">
    <source>
        <dbReference type="EMBL" id="VAW30703.1"/>
    </source>
</evidence>
<evidence type="ECO:0000256" key="5">
    <source>
        <dbReference type="ARBA" id="ARBA00022723"/>
    </source>
</evidence>
<proteinExistence type="inferred from homology"/>
<dbReference type="EC" id="2.3.1.234" evidence="1"/>
<dbReference type="GO" id="GO:0046872">
    <property type="term" value="F:metal ion binding"/>
    <property type="evidence" value="ECO:0007669"/>
    <property type="project" value="UniProtKB-KW"/>
</dbReference>
<keyword evidence="4" id="KW-0819">tRNA processing</keyword>
<evidence type="ECO:0000256" key="4">
    <source>
        <dbReference type="ARBA" id="ARBA00022694"/>
    </source>
</evidence>
<dbReference type="Gene3D" id="3.30.420.40">
    <property type="match status" value="2"/>
</dbReference>
<dbReference type="NCBIfam" id="TIGR03723">
    <property type="entry name" value="T6A_TsaD_YgjD"/>
    <property type="match status" value="1"/>
</dbReference>
<dbReference type="FunFam" id="3.30.420.40:FF:000012">
    <property type="entry name" value="tRNA N6-adenosine threonylcarbamoyltransferase"/>
    <property type="match status" value="1"/>
</dbReference>
<keyword evidence="6" id="KW-0408">Iron</keyword>
<organism evidence="10">
    <name type="scientific">hydrothermal vent metagenome</name>
    <dbReference type="NCBI Taxonomy" id="652676"/>
    <lineage>
        <taxon>unclassified sequences</taxon>
        <taxon>metagenomes</taxon>
        <taxon>ecological metagenomes</taxon>
    </lineage>
</organism>
<evidence type="ECO:0000256" key="1">
    <source>
        <dbReference type="ARBA" id="ARBA00012156"/>
    </source>
</evidence>
<name>A0A3B0UR27_9ZZZZ</name>
<dbReference type="AlphaFoldDB" id="A0A3B0UR27"/>
<dbReference type="InterPro" id="IPR000905">
    <property type="entry name" value="Gcp-like_dom"/>
</dbReference>